<dbReference type="Gene3D" id="3.10.450.50">
    <property type="match status" value="1"/>
</dbReference>
<gene>
    <name evidence="1" type="ORF">BKA10_003088</name>
</gene>
<organism evidence="1 2">
    <name type="scientific">Microbacterium invictum</name>
    <dbReference type="NCBI Taxonomy" id="515415"/>
    <lineage>
        <taxon>Bacteria</taxon>
        <taxon>Bacillati</taxon>
        <taxon>Actinomycetota</taxon>
        <taxon>Actinomycetes</taxon>
        <taxon>Micrococcales</taxon>
        <taxon>Microbacteriaceae</taxon>
        <taxon>Microbacterium</taxon>
    </lineage>
</organism>
<name>A0AA40SS86_9MICO</name>
<comment type="caution">
    <text evidence="1">The sequence shown here is derived from an EMBL/GenBank/DDBJ whole genome shotgun (WGS) entry which is preliminary data.</text>
</comment>
<keyword evidence="2" id="KW-1185">Reference proteome</keyword>
<dbReference type="Proteomes" id="UP000549113">
    <property type="component" value="Unassembled WGS sequence"/>
</dbReference>
<dbReference type="SUPFAM" id="SSF54427">
    <property type="entry name" value="NTF2-like"/>
    <property type="match status" value="1"/>
</dbReference>
<evidence type="ECO:0000313" key="2">
    <source>
        <dbReference type="Proteomes" id="UP000549113"/>
    </source>
</evidence>
<proteinExistence type="predicted"/>
<accession>A0AA40SS86</accession>
<dbReference type="InterPro" id="IPR032710">
    <property type="entry name" value="NTF2-like_dom_sf"/>
</dbReference>
<protein>
    <submittedName>
        <fullName evidence="1">Uncharacterized protein</fullName>
    </submittedName>
</protein>
<reference evidence="1 2" key="1">
    <citation type="submission" date="2020-08" db="EMBL/GenBank/DDBJ databases">
        <title>Sequencing the genomes of 1000 actinobacteria strains.</title>
        <authorList>
            <person name="Klenk H.-P."/>
        </authorList>
    </citation>
    <scope>NUCLEOTIDE SEQUENCE [LARGE SCALE GENOMIC DNA]</scope>
    <source>
        <strain evidence="1 2">DSM 19600</strain>
    </source>
</reference>
<dbReference type="AlphaFoldDB" id="A0AA40SS86"/>
<evidence type="ECO:0000313" key="1">
    <source>
        <dbReference type="EMBL" id="MBB4141294.1"/>
    </source>
</evidence>
<dbReference type="EMBL" id="JACIFH010000001">
    <property type="protein sequence ID" value="MBB4141294.1"/>
    <property type="molecule type" value="Genomic_DNA"/>
</dbReference>
<dbReference type="RefSeq" id="WP_183500785.1">
    <property type="nucleotide sequence ID" value="NZ_BAABCO010000003.1"/>
</dbReference>
<sequence length="137" mass="15264">MNAATQPSEATVIVEQLARRFGEAVAARDWDAMRALFDDGEFSFKTTGLVNSTNYEGLGQQGPIKALQGWIPDDYQIEGVEQIVTDAFAARGRVGYRLRVRKPEGTFLLEQQAYVGQQDGRINYLRIMCGGYRPLDA</sequence>